<dbReference type="SUPFAM" id="SSF51735">
    <property type="entry name" value="NAD(P)-binding Rossmann-fold domains"/>
    <property type="match status" value="1"/>
</dbReference>
<evidence type="ECO:0000313" key="4">
    <source>
        <dbReference type="Proteomes" id="UP001212841"/>
    </source>
</evidence>
<evidence type="ECO:0000256" key="2">
    <source>
        <dbReference type="ARBA" id="ARBA00023002"/>
    </source>
</evidence>
<dbReference type="Gene3D" id="3.40.50.720">
    <property type="entry name" value="NAD(P)-binding Rossmann-like Domain"/>
    <property type="match status" value="1"/>
</dbReference>
<sequence length="333" mass="36669">MSDEPYTFATFVTMQNEVLPTMPHNDLTGKTIIVTGSNTGIGYEVAKAIATMKPAKLILAARNEEKTLKALQNIQAETGFKSLEFMQLDLASFDSVRAFAAKYKESGYSLDVLINNAGVNMPEWIVTKDGYETAVQTNHLSTTFLTILLTPILAKSSNPRIVLVSSEVHYMLEPPIRAAISTTPTPIKTANDPSFYPSDEHMPGMENYKITKLFNVLTAQELSRRLPNIFSCSVNPGLTVSELRQTERGAEMKKLSFAGVESRPTVEGAKAIVYCAVVEKPGSNGGFYTNVREEKPAVITQGEKGKEFAGRLWRESVEIYKGLGVELEDWVLA</sequence>
<keyword evidence="4" id="KW-1185">Reference proteome</keyword>
<comment type="caution">
    <text evidence="3">The sequence shown here is derived from an EMBL/GenBank/DDBJ whole genome shotgun (WGS) entry which is preliminary data.</text>
</comment>
<dbReference type="GO" id="GO:0016491">
    <property type="term" value="F:oxidoreductase activity"/>
    <property type="evidence" value="ECO:0007669"/>
    <property type="project" value="UniProtKB-KW"/>
</dbReference>
<comment type="similarity">
    <text evidence="1">Belongs to the short-chain dehydrogenases/reductases (SDR) family.</text>
</comment>
<name>A0AAD5SGI3_9FUNG</name>
<protein>
    <recommendedName>
        <fullName evidence="5">NAD(P)-binding protein</fullName>
    </recommendedName>
</protein>
<reference evidence="3" key="1">
    <citation type="submission" date="2020-05" db="EMBL/GenBank/DDBJ databases">
        <title>Phylogenomic resolution of chytrid fungi.</title>
        <authorList>
            <person name="Stajich J.E."/>
            <person name="Amses K."/>
            <person name="Simmons R."/>
            <person name="Seto K."/>
            <person name="Myers J."/>
            <person name="Bonds A."/>
            <person name="Quandt C.A."/>
            <person name="Barry K."/>
            <person name="Liu P."/>
            <person name="Grigoriev I."/>
            <person name="Longcore J.E."/>
            <person name="James T.Y."/>
        </authorList>
    </citation>
    <scope>NUCLEOTIDE SEQUENCE</scope>
    <source>
        <strain evidence="3">JEL0318</strain>
    </source>
</reference>
<organism evidence="3 4">
    <name type="scientific">Rhizophlyctis rosea</name>
    <dbReference type="NCBI Taxonomy" id="64517"/>
    <lineage>
        <taxon>Eukaryota</taxon>
        <taxon>Fungi</taxon>
        <taxon>Fungi incertae sedis</taxon>
        <taxon>Chytridiomycota</taxon>
        <taxon>Chytridiomycota incertae sedis</taxon>
        <taxon>Chytridiomycetes</taxon>
        <taxon>Rhizophlyctidales</taxon>
        <taxon>Rhizophlyctidaceae</taxon>
        <taxon>Rhizophlyctis</taxon>
    </lineage>
</organism>
<dbReference type="PANTHER" id="PTHR24320">
    <property type="entry name" value="RETINOL DEHYDROGENASE"/>
    <property type="match status" value="1"/>
</dbReference>
<dbReference type="PANTHER" id="PTHR24320:SF148">
    <property type="entry name" value="NAD(P)-BINDING ROSSMANN-FOLD SUPERFAMILY PROTEIN"/>
    <property type="match status" value="1"/>
</dbReference>
<evidence type="ECO:0000256" key="1">
    <source>
        <dbReference type="ARBA" id="ARBA00006484"/>
    </source>
</evidence>
<dbReference type="Proteomes" id="UP001212841">
    <property type="component" value="Unassembled WGS sequence"/>
</dbReference>
<dbReference type="InterPro" id="IPR002347">
    <property type="entry name" value="SDR_fam"/>
</dbReference>
<gene>
    <name evidence="3" type="ORF">HK097_002280</name>
</gene>
<accession>A0AAD5SGI3</accession>
<evidence type="ECO:0000313" key="3">
    <source>
        <dbReference type="EMBL" id="KAJ3054248.1"/>
    </source>
</evidence>
<dbReference type="InterPro" id="IPR036291">
    <property type="entry name" value="NAD(P)-bd_dom_sf"/>
</dbReference>
<dbReference type="EMBL" id="JADGJD010000149">
    <property type="protein sequence ID" value="KAJ3054248.1"/>
    <property type="molecule type" value="Genomic_DNA"/>
</dbReference>
<keyword evidence="2" id="KW-0560">Oxidoreductase</keyword>
<proteinExistence type="inferred from homology"/>
<dbReference type="AlphaFoldDB" id="A0AAD5SGI3"/>
<evidence type="ECO:0008006" key="5">
    <source>
        <dbReference type="Google" id="ProtNLM"/>
    </source>
</evidence>
<dbReference type="Pfam" id="PF00106">
    <property type="entry name" value="adh_short"/>
    <property type="match status" value="1"/>
</dbReference>
<dbReference type="PRINTS" id="PR00081">
    <property type="entry name" value="GDHRDH"/>
</dbReference>